<gene>
    <name evidence="2" type="ORF">GJ744_008365</name>
</gene>
<evidence type="ECO:0000313" key="3">
    <source>
        <dbReference type="Proteomes" id="UP000606974"/>
    </source>
</evidence>
<organism evidence="2 3">
    <name type="scientific">Endocarpon pusillum</name>
    <dbReference type="NCBI Taxonomy" id="364733"/>
    <lineage>
        <taxon>Eukaryota</taxon>
        <taxon>Fungi</taxon>
        <taxon>Dikarya</taxon>
        <taxon>Ascomycota</taxon>
        <taxon>Pezizomycotina</taxon>
        <taxon>Eurotiomycetes</taxon>
        <taxon>Chaetothyriomycetidae</taxon>
        <taxon>Verrucariales</taxon>
        <taxon>Verrucariaceae</taxon>
        <taxon>Endocarpon</taxon>
    </lineage>
</organism>
<dbReference type="OrthoDB" id="10324271at2759"/>
<proteinExistence type="predicted"/>
<accession>A0A8H7AHH6</accession>
<keyword evidence="3" id="KW-1185">Reference proteome</keyword>
<feature type="region of interest" description="Disordered" evidence="1">
    <location>
        <begin position="84"/>
        <end position="105"/>
    </location>
</feature>
<evidence type="ECO:0000256" key="1">
    <source>
        <dbReference type="SAM" id="MobiDB-lite"/>
    </source>
</evidence>
<dbReference type="EMBL" id="JAACFV010000045">
    <property type="protein sequence ID" value="KAF7509138.1"/>
    <property type="molecule type" value="Genomic_DNA"/>
</dbReference>
<feature type="compositionally biased region" description="Basic and acidic residues" evidence="1">
    <location>
        <begin position="96"/>
        <end position="105"/>
    </location>
</feature>
<protein>
    <submittedName>
        <fullName evidence="2">Uncharacterized protein</fullName>
    </submittedName>
</protein>
<reference evidence="2" key="1">
    <citation type="submission" date="2020-02" db="EMBL/GenBank/DDBJ databases">
        <authorList>
            <person name="Palmer J.M."/>
        </authorList>
    </citation>
    <scope>NUCLEOTIDE SEQUENCE</scope>
    <source>
        <strain evidence="2">EPUS1.4</strain>
        <tissue evidence="2">Thallus</tissue>
    </source>
</reference>
<name>A0A8H7AHH6_9EURO</name>
<feature type="compositionally biased region" description="Pro residues" evidence="1">
    <location>
        <begin position="84"/>
        <end position="95"/>
    </location>
</feature>
<feature type="compositionally biased region" description="Basic and acidic residues" evidence="1">
    <location>
        <begin position="271"/>
        <end position="304"/>
    </location>
</feature>
<feature type="region of interest" description="Disordered" evidence="1">
    <location>
        <begin position="271"/>
        <end position="324"/>
    </location>
</feature>
<comment type="caution">
    <text evidence="2">The sequence shown here is derived from an EMBL/GenBank/DDBJ whole genome shotgun (WGS) entry which is preliminary data.</text>
</comment>
<dbReference type="Proteomes" id="UP000606974">
    <property type="component" value="Unassembled WGS sequence"/>
</dbReference>
<sequence length="324" mass="38553">MTEPSASDSPSPITDAEDILDEISHRAELELQSQPLHTQVNLVKQTRRIFDHYTKRGTATSLHNAISRYFKPKTEDNAELTFYPPLPPDYTPPAPDPKDSRMVDDESKPLVRGMPFYVDRKLHIRPNVKLPEGFLEGIDRIFRIYQAQAEAMLRHHCEKYGEEAIFRVGVRSLILSRSEMLFANPFGLDPETRLFYLQVYERHPDLNIAEQRLLARAGRVQVDVVEAFWEHMTHIRSNYLAMRTVIAARELRKQRQYREWVKQLIEERRLKEEKQKREEEKQKREEEQKKREQERKKRERDEIIRRRRQFQILPGDQLGYPRPG</sequence>
<evidence type="ECO:0000313" key="2">
    <source>
        <dbReference type="EMBL" id="KAF7509138.1"/>
    </source>
</evidence>
<dbReference type="AlphaFoldDB" id="A0A8H7AHH6"/>